<evidence type="ECO:0000313" key="7">
    <source>
        <dbReference type="EMBL" id="CUS42139.1"/>
    </source>
</evidence>
<keyword evidence="3 6" id="KW-0812">Transmembrane</keyword>
<name>A0A160TGI4_9ZZZZ</name>
<keyword evidence="7" id="KW-0328">Glycosyltransferase</keyword>
<evidence type="ECO:0000256" key="6">
    <source>
        <dbReference type="SAM" id="Phobius"/>
    </source>
</evidence>
<keyword evidence="7" id="KW-0449">Lipoprotein</keyword>
<evidence type="ECO:0000256" key="4">
    <source>
        <dbReference type="ARBA" id="ARBA00022989"/>
    </source>
</evidence>
<sequence>MLTYPEINPIAIELGPLKVHWYGIMYLLAFGTAWGLANYRAKKSSNNWDAQQVSDLIFFGAMGVILGGRCGYVLFYNFGQFLDDPLWLLRVWEGGMSFHGGLLGVALAIAYFCRKYKRSFFDVADFGVPFVPLGLMFGRIGNFIGGELWGRMADPAVVPWAMVFPHGGDVPRHPSQLYQAALEGFLLFVILWFYSSRPRPQKAVSAVFLMGYGIFRSFAEFFREPDAQIGFDAFGWMSRGQLLSLPMIIIGAILLVVAYRSPKTEDQKA</sequence>
<gene>
    <name evidence="7" type="ORF">MGWOODY_Tha1421</name>
</gene>
<keyword evidence="4 6" id="KW-1133">Transmembrane helix</keyword>
<feature type="transmembrane region" description="Helical" evidence="6">
    <location>
        <begin position="96"/>
        <end position="114"/>
    </location>
</feature>
<feature type="transmembrane region" description="Helical" evidence="6">
    <location>
        <begin position="203"/>
        <end position="222"/>
    </location>
</feature>
<dbReference type="AlphaFoldDB" id="A0A160TGI4"/>
<evidence type="ECO:0000256" key="3">
    <source>
        <dbReference type="ARBA" id="ARBA00022692"/>
    </source>
</evidence>
<keyword evidence="2 7" id="KW-0808">Transferase</keyword>
<accession>A0A160TGI4</accession>
<evidence type="ECO:0000256" key="1">
    <source>
        <dbReference type="ARBA" id="ARBA00022475"/>
    </source>
</evidence>
<protein>
    <submittedName>
        <fullName evidence="7">Prolipoprotein diacylglyceryl transferase</fullName>
        <ecNumber evidence="7">2.4.99.-</ecNumber>
    </submittedName>
</protein>
<dbReference type="PANTHER" id="PTHR30589:SF0">
    <property type="entry name" value="PHOSPHATIDYLGLYCEROL--PROLIPOPROTEIN DIACYLGLYCERYL TRANSFERASE"/>
    <property type="match status" value="1"/>
</dbReference>
<dbReference type="InterPro" id="IPR001640">
    <property type="entry name" value="Lgt"/>
</dbReference>
<dbReference type="GO" id="GO:0005886">
    <property type="term" value="C:plasma membrane"/>
    <property type="evidence" value="ECO:0007669"/>
    <property type="project" value="InterPro"/>
</dbReference>
<feature type="transmembrane region" description="Helical" evidence="6">
    <location>
        <begin position="53"/>
        <end position="76"/>
    </location>
</feature>
<dbReference type="Pfam" id="PF01790">
    <property type="entry name" value="LGT"/>
    <property type="match status" value="1"/>
</dbReference>
<proteinExistence type="inferred from homology"/>
<feature type="transmembrane region" description="Helical" evidence="6">
    <location>
        <begin position="177"/>
        <end position="194"/>
    </location>
</feature>
<dbReference type="GO" id="GO:0008961">
    <property type="term" value="F:phosphatidylglycerol-prolipoprotein diacylglyceryl transferase activity"/>
    <property type="evidence" value="ECO:0007669"/>
    <property type="project" value="InterPro"/>
</dbReference>
<keyword evidence="5 6" id="KW-0472">Membrane</keyword>
<feature type="transmembrane region" description="Helical" evidence="6">
    <location>
        <begin position="126"/>
        <end position="145"/>
    </location>
</feature>
<dbReference type="PANTHER" id="PTHR30589">
    <property type="entry name" value="PROLIPOPROTEIN DIACYLGLYCERYL TRANSFERASE"/>
    <property type="match status" value="1"/>
</dbReference>
<dbReference type="EC" id="2.4.99.-" evidence="7"/>
<keyword evidence="1" id="KW-1003">Cell membrane</keyword>
<feature type="transmembrane region" description="Helical" evidence="6">
    <location>
        <begin position="242"/>
        <end position="259"/>
    </location>
</feature>
<evidence type="ECO:0000256" key="5">
    <source>
        <dbReference type="ARBA" id="ARBA00023136"/>
    </source>
</evidence>
<dbReference type="NCBIfam" id="TIGR00544">
    <property type="entry name" value="lgt"/>
    <property type="match status" value="1"/>
</dbReference>
<dbReference type="GO" id="GO:0042158">
    <property type="term" value="P:lipoprotein biosynthetic process"/>
    <property type="evidence" value="ECO:0007669"/>
    <property type="project" value="InterPro"/>
</dbReference>
<dbReference type="EMBL" id="CZQC01000061">
    <property type="protein sequence ID" value="CUS42139.1"/>
    <property type="molecule type" value="Genomic_DNA"/>
</dbReference>
<reference evidence="7" key="1">
    <citation type="submission" date="2015-10" db="EMBL/GenBank/DDBJ databases">
        <authorList>
            <person name="Gilbert D.G."/>
        </authorList>
    </citation>
    <scope>NUCLEOTIDE SEQUENCE</scope>
</reference>
<feature type="transmembrane region" description="Helical" evidence="6">
    <location>
        <begin position="20"/>
        <end position="41"/>
    </location>
</feature>
<dbReference type="HAMAP" id="MF_01147">
    <property type="entry name" value="Lgt"/>
    <property type="match status" value="1"/>
</dbReference>
<organism evidence="7">
    <name type="scientific">hydrothermal vent metagenome</name>
    <dbReference type="NCBI Taxonomy" id="652676"/>
    <lineage>
        <taxon>unclassified sequences</taxon>
        <taxon>metagenomes</taxon>
        <taxon>ecological metagenomes</taxon>
    </lineage>
</organism>
<dbReference type="PROSITE" id="PS01311">
    <property type="entry name" value="LGT"/>
    <property type="match status" value="1"/>
</dbReference>
<evidence type="ECO:0000256" key="2">
    <source>
        <dbReference type="ARBA" id="ARBA00022679"/>
    </source>
</evidence>